<dbReference type="InterPro" id="IPR002404">
    <property type="entry name" value="IRS_PTB"/>
</dbReference>
<dbReference type="GO" id="GO:0005104">
    <property type="term" value="F:fibroblast growth factor receptor binding"/>
    <property type="evidence" value="ECO:0007669"/>
    <property type="project" value="TreeGrafter"/>
</dbReference>
<feature type="region of interest" description="Disordered" evidence="6">
    <location>
        <begin position="124"/>
        <end position="152"/>
    </location>
</feature>
<dbReference type="STRING" id="41427.A0A182JI49"/>
<dbReference type="Pfam" id="PF02174">
    <property type="entry name" value="IRS"/>
    <property type="match status" value="1"/>
</dbReference>
<keyword evidence="4" id="KW-0472">Membrane</keyword>
<dbReference type="SMART" id="SM00310">
    <property type="entry name" value="PTBI"/>
    <property type="match status" value="1"/>
</dbReference>
<protein>
    <submittedName>
        <fullName evidence="7">IRS-type PTB domain-containing protein</fullName>
    </submittedName>
</protein>
<dbReference type="AlphaFoldDB" id="A0A182JI49"/>
<dbReference type="InterPro" id="IPR038742">
    <property type="entry name" value="FRS2_PTB"/>
</dbReference>
<dbReference type="CDD" id="cd01202">
    <property type="entry name" value="PTB_FRS2"/>
    <property type="match status" value="1"/>
</dbReference>
<dbReference type="PROSITE" id="PS51064">
    <property type="entry name" value="IRS_PTB"/>
    <property type="match status" value="1"/>
</dbReference>
<feature type="compositionally biased region" description="Polar residues" evidence="6">
    <location>
        <begin position="734"/>
        <end position="749"/>
    </location>
</feature>
<keyword evidence="2" id="KW-0597">Phosphoprotein</keyword>
<keyword evidence="3" id="KW-0519">Myristate</keyword>
<evidence type="ECO:0000256" key="2">
    <source>
        <dbReference type="ARBA" id="ARBA00022553"/>
    </source>
</evidence>
<feature type="compositionally biased region" description="Polar residues" evidence="6">
    <location>
        <begin position="167"/>
        <end position="189"/>
    </location>
</feature>
<reference evidence="7" key="1">
    <citation type="submission" date="2022-08" db="UniProtKB">
        <authorList>
            <consortium name="EnsemblMetazoa"/>
        </authorList>
    </citation>
    <scope>IDENTIFICATION</scope>
    <source>
        <strain evidence="7">EBRO</strain>
    </source>
</reference>
<dbReference type="SUPFAM" id="SSF50729">
    <property type="entry name" value="PH domain-like"/>
    <property type="match status" value="1"/>
</dbReference>
<evidence type="ECO:0000256" key="5">
    <source>
        <dbReference type="ARBA" id="ARBA00023288"/>
    </source>
</evidence>
<sequence length="749" mass="78394">MGCINSKKDIKDVHSNIFHVINIDNDGTELWSGKLEVTRLELTLYRKGKEPTKWPLKCLRRYGYNVDQFSFEAGRRCTTGEGIYAFRCRRAEALFYTVQAYIQGRIYSDENTNPNDPYPIPVASNGPSVAARSVSQNNTATRSGAGQGQGQGQMQCTFVMNRTGIATSQSLSPNGTIHSNSNQSRSTDTLPMEGNYLEPTPNRSATGGVAVQPHTITTRFQQGLRLSSVSSGPISPDITSPGSPNSMTNILEVTTLNPLPTAHNNGGGSIHHQGVSNVYQEFPMKDSTMASLLHHAHHQHLLHQHHVHHPTAGNSAIVAPLGGLVRTSMDVPPQELAPGTTPSSEQITCITSTSNDQASGECDQAEPSTPDQVDPARMYMNVNISSTDGGSLSAAGKVKKPATFSSKSNSSLISITNFNNNNTSHNSTGSFDECQYQNVRTPTVSAAAVVGAVGGASLAPLLQQNIAGGNMFAQFHRLNSGGASGQTQFSMDPGRFYENLEPAELKAVLLRGRCSKPDIFSNVDLPLDHSEPCTPTATAVASSQLRKVNYIVLDLDQSNSSHSISNNANGTVGILSPTGSGPGGSAFNGNTITHGNGIGGTTGGSGFNNNNNNNSATVNLNNVNVATGAMCNSTSGGMTLGTIGNASGDRASTTATTPGSNGNCISGICGPTGTTAGLGSVLAPASVGLLPPESPKKASLGYATIDFNKTVALSNSTTPSSELDSEGSRKTRHNSTVTPLARQSNSVSD</sequence>
<proteinExistence type="predicted"/>
<evidence type="ECO:0000313" key="7">
    <source>
        <dbReference type="EnsemblMetazoa" id="AATE018529-PA.1"/>
    </source>
</evidence>
<comment type="subcellular location">
    <subcellularLocation>
        <location evidence="1">Membrane</location>
    </subcellularLocation>
</comment>
<evidence type="ECO:0000256" key="3">
    <source>
        <dbReference type="ARBA" id="ARBA00022707"/>
    </source>
</evidence>
<evidence type="ECO:0000256" key="4">
    <source>
        <dbReference type="ARBA" id="ARBA00023136"/>
    </source>
</evidence>
<evidence type="ECO:0000256" key="6">
    <source>
        <dbReference type="SAM" id="MobiDB-lite"/>
    </source>
</evidence>
<keyword evidence="5" id="KW-0449">Lipoprotein</keyword>
<dbReference type="Gene3D" id="2.30.29.30">
    <property type="entry name" value="Pleckstrin-homology domain (PH domain)/Phosphotyrosine-binding domain (PTB)"/>
    <property type="match status" value="1"/>
</dbReference>
<evidence type="ECO:0000256" key="1">
    <source>
        <dbReference type="ARBA" id="ARBA00004370"/>
    </source>
</evidence>
<feature type="region of interest" description="Disordered" evidence="6">
    <location>
        <begin position="713"/>
        <end position="749"/>
    </location>
</feature>
<dbReference type="PANTHER" id="PTHR21258:SF55">
    <property type="entry name" value="FI23523P1"/>
    <property type="match status" value="1"/>
</dbReference>
<organism evidence="7">
    <name type="scientific">Anopheles atroparvus</name>
    <name type="common">European mosquito</name>
    <dbReference type="NCBI Taxonomy" id="41427"/>
    <lineage>
        <taxon>Eukaryota</taxon>
        <taxon>Metazoa</taxon>
        <taxon>Ecdysozoa</taxon>
        <taxon>Arthropoda</taxon>
        <taxon>Hexapoda</taxon>
        <taxon>Insecta</taxon>
        <taxon>Pterygota</taxon>
        <taxon>Neoptera</taxon>
        <taxon>Endopterygota</taxon>
        <taxon>Diptera</taxon>
        <taxon>Nematocera</taxon>
        <taxon>Culicoidea</taxon>
        <taxon>Culicidae</taxon>
        <taxon>Anophelinae</taxon>
        <taxon>Anopheles</taxon>
    </lineage>
</organism>
<dbReference type="GO" id="GO:0016020">
    <property type="term" value="C:membrane"/>
    <property type="evidence" value="ECO:0007669"/>
    <property type="project" value="UniProtKB-SubCell"/>
</dbReference>
<name>A0A182JI49_ANOAO</name>
<dbReference type="VEuPathDB" id="VectorBase:AATE018529"/>
<feature type="region of interest" description="Disordered" evidence="6">
    <location>
        <begin position="354"/>
        <end position="374"/>
    </location>
</feature>
<dbReference type="SMART" id="SM01244">
    <property type="entry name" value="IRS"/>
    <property type="match status" value="1"/>
</dbReference>
<feature type="compositionally biased region" description="Polar residues" evidence="6">
    <location>
        <begin position="133"/>
        <end position="142"/>
    </location>
</feature>
<dbReference type="InterPro" id="IPR011993">
    <property type="entry name" value="PH-like_dom_sf"/>
</dbReference>
<dbReference type="GO" id="GO:0008543">
    <property type="term" value="P:fibroblast growth factor receptor signaling pathway"/>
    <property type="evidence" value="ECO:0007669"/>
    <property type="project" value="TreeGrafter"/>
</dbReference>
<accession>A0A182JI49</accession>
<dbReference type="PANTHER" id="PTHR21258">
    <property type="entry name" value="DOCKING PROTEIN RELATED"/>
    <property type="match status" value="1"/>
</dbReference>
<feature type="region of interest" description="Disordered" evidence="6">
    <location>
        <begin position="167"/>
        <end position="208"/>
    </location>
</feature>
<dbReference type="EnsemblMetazoa" id="AATE018529-RA">
    <property type="protein sequence ID" value="AATE018529-PA.1"/>
    <property type="gene ID" value="AATE018529"/>
</dbReference>
<dbReference type="GO" id="GO:0005068">
    <property type="term" value="F:transmembrane receptor protein tyrosine kinase adaptor activity"/>
    <property type="evidence" value="ECO:0007669"/>
    <property type="project" value="TreeGrafter"/>
</dbReference>
<dbReference type="GO" id="GO:0005737">
    <property type="term" value="C:cytoplasm"/>
    <property type="evidence" value="ECO:0007669"/>
    <property type="project" value="TreeGrafter"/>
</dbReference>
<dbReference type="InterPro" id="IPR050996">
    <property type="entry name" value="Docking_Protein_DOK"/>
</dbReference>
<feature type="compositionally biased region" description="Polar residues" evidence="6">
    <location>
        <begin position="713"/>
        <end position="722"/>
    </location>
</feature>